<dbReference type="Ensembl" id="ENSPSIT00000001406.1">
    <property type="protein sequence ID" value="ENSPSIP00000001402.1"/>
    <property type="gene ID" value="ENSPSIG00000001408.1"/>
</dbReference>
<feature type="transmembrane region" description="Helical" evidence="10">
    <location>
        <begin position="237"/>
        <end position="257"/>
    </location>
</feature>
<keyword evidence="3 10" id="KW-0716">Sensory transduction</keyword>
<feature type="transmembrane region" description="Helical" evidence="10">
    <location>
        <begin position="146"/>
        <end position="165"/>
    </location>
</feature>
<reference evidence="13" key="2">
    <citation type="journal article" date="2013" name="Nat. Genet.">
        <title>The draft genomes of soft-shell turtle and green sea turtle yield insights into the development and evolution of the turtle-specific body plan.</title>
        <authorList>
            <person name="Wang Z."/>
            <person name="Pascual-Anaya J."/>
            <person name="Zadissa A."/>
            <person name="Li W."/>
            <person name="Niimura Y."/>
            <person name="Huang Z."/>
            <person name="Li C."/>
            <person name="White S."/>
            <person name="Xiong Z."/>
            <person name="Fang D."/>
            <person name="Wang B."/>
            <person name="Ming Y."/>
            <person name="Chen Y."/>
            <person name="Zheng Y."/>
            <person name="Kuraku S."/>
            <person name="Pignatelli M."/>
            <person name="Herrero J."/>
            <person name="Beal K."/>
            <person name="Nozawa M."/>
            <person name="Li Q."/>
            <person name="Wang J."/>
            <person name="Zhang H."/>
            <person name="Yu L."/>
            <person name="Shigenobu S."/>
            <person name="Wang J."/>
            <person name="Liu J."/>
            <person name="Flicek P."/>
            <person name="Searle S."/>
            <person name="Wang J."/>
            <person name="Kuratani S."/>
            <person name="Yin Y."/>
            <person name="Aken B."/>
            <person name="Zhang G."/>
            <person name="Irie N."/>
        </authorList>
    </citation>
    <scope>NUCLEOTIDE SEQUENCE [LARGE SCALE GENOMIC DNA]</scope>
    <source>
        <strain evidence="13">Daiwa-1</strain>
    </source>
</reference>
<evidence type="ECO:0000256" key="9">
    <source>
        <dbReference type="RuleBase" id="RU000688"/>
    </source>
</evidence>
<dbReference type="AlphaFoldDB" id="K7F042"/>
<dbReference type="InterPro" id="IPR000725">
    <property type="entry name" value="Olfact_rcpt"/>
</dbReference>
<keyword evidence="8 9" id="KW-0807">Transducer</keyword>
<evidence type="ECO:0000256" key="6">
    <source>
        <dbReference type="ARBA" id="ARBA00022989"/>
    </source>
</evidence>
<evidence type="ECO:0000256" key="7">
    <source>
        <dbReference type="ARBA" id="ARBA00023136"/>
    </source>
</evidence>
<name>K7F042_PELSI</name>
<feature type="domain" description="G-protein coupled receptors family 1 profile" evidence="11">
    <location>
        <begin position="47"/>
        <end position="287"/>
    </location>
</feature>
<dbReference type="InterPro" id="IPR017452">
    <property type="entry name" value="GPCR_Rhodpsn_7TM"/>
</dbReference>
<reference evidence="13" key="1">
    <citation type="submission" date="2011-10" db="EMBL/GenBank/DDBJ databases">
        <authorList>
            <consortium name="Soft-shell Turtle Genome Consortium"/>
        </authorList>
    </citation>
    <scope>NUCLEOTIDE SEQUENCE [LARGE SCALE GENOMIC DNA]</scope>
    <source>
        <strain evidence="13">Daiwa-1</strain>
    </source>
</reference>
<dbReference type="InterPro" id="IPR000276">
    <property type="entry name" value="GPCR_Rhodpsn"/>
</dbReference>
<keyword evidence="4 9" id="KW-0812">Transmembrane</keyword>
<dbReference type="Gene3D" id="1.20.1070.10">
    <property type="entry name" value="Rhodopsin 7-helix transmembrane proteins"/>
    <property type="match status" value="1"/>
</dbReference>
<reference evidence="12" key="3">
    <citation type="submission" date="2025-08" db="UniProtKB">
        <authorList>
            <consortium name="Ensembl"/>
        </authorList>
    </citation>
    <scope>IDENTIFICATION</scope>
</reference>
<evidence type="ECO:0000256" key="1">
    <source>
        <dbReference type="ARBA" id="ARBA00004651"/>
    </source>
</evidence>
<dbReference type="GO" id="GO:0005886">
    <property type="term" value="C:plasma membrane"/>
    <property type="evidence" value="ECO:0007669"/>
    <property type="project" value="UniProtKB-SubCell"/>
</dbReference>
<evidence type="ECO:0000256" key="5">
    <source>
        <dbReference type="ARBA" id="ARBA00022725"/>
    </source>
</evidence>
<keyword evidence="6 10" id="KW-1133">Transmembrane helix</keyword>
<evidence type="ECO:0000256" key="8">
    <source>
        <dbReference type="ARBA" id="ARBA00023224"/>
    </source>
</evidence>
<accession>K7F042</accession>
<feature type="transmembrane region" description="Helical" evidence="10">
    <location>
        <begin position="105"/>
        <end position="126"/>
    </location>
</feature>
<dbReference type="PANTHER" id="PTHR26453">
    <property type="entry name" value="OLFACTORY RECEPTOR"/>
    <property type="match status" value="1"/>
</dbReference>
<evidence type="ECO:0000313" key="13">
    <source>
        <dbReference type="Proteomes" id="UP000007267"/>
    </source>
</evidence>
<keyword evidence="5 10" id="KW-0552">Olfaction</keyword>
<sequence>MTNWESLSGENQTGIGVLILVGFSSLNKLQILLFLVFLLTYLLTLMGNLLIVLLIKLNPSLHTPMYFFLVNLSISEICCTTSVTPQLLVHLLVEEKTISLTGCALQLYVFTVTGQTACCLLAAMAYDRFMAICRPLHYATILSDRVLIGILVAVAETVLLFSLPLCGTHQIPHYFCSAQPLQKMLCTYTWKNMIVDFSILVLFVMGPFLLITLSYVRIISTILKLPSAEGRRNAFSTCSSHLTVVTLLYGTALLSYLNPTSSSTPESNQLIALMYTAVTPMLNPVIYSLRNKEVKGAFRNTVGKAIFSRSR</sequence>
<dbReference type="Pfam" id="PF13853">
    <property type="entry name" value="7tm_4"/>
    <property type="match status" value="1"/>
</dbReference>
<dbReference type="PRINTS" id="PR00237">
    <property type="entry name" value="GPCRRHODOPSN"/>
</dbReference>
<evidence type="ECO:0000313" key="12">
    <source>
        <dbReference type="Ensembl" id="ENSPSIP00000001402.1"/>
    </source>
</evidence>
<dbReference type="FunFam" id="1.20.1070.10:FF:000001">
    <property type="entry name" value="Olfactory receptor"/>
    <property type="match status" value="1"/>
</dbReference>
<dbReference type="GeneTree" id="ENSGT01150000286972"/>
<organism evidence="12 13">
    <name type="scientific">Pelodiscus sinensis</name>
    <name type="common">Chinese softshell turtle</name>
    <name type="synonym">Trionyx sinensis</name>
    <dbReference type="NCBI Taxonomy" id="13735"/>
    <lineage>
        <taxon>Eukaryota</taxon>
        <taxon>Metazoa</taxon>
        <taxon>Chordata</taxon>
        <taxon>Craniata</taxon>
        <taxon>Vertebrata</taxon>
        <taxon>Euteleostomi</taxon>
        <taxon>Archelosauria</taxon>
        <taxon>Testudinata</taxon>
        <taxon>Testudines</taxon>
        <taxon>Cryptodira</taxon>
        <taxon>Trionychia</taxon>
        <taxon>Trionychidae</taxon>
        <taxon>Pelodiscus</taxon>
    </lineage>
</organism>
<keyword evidence="13" id="KW-1185">Reference proteome</keyword>
<dbReference type="PROSITE" id="PS50262">
    <property type="entry name" value="G_PROTEIN_RECEP_F1_2"/>
    <property type="match status" value="1"/>
</dbReference>
<feature type="transmembrane region" description="Helical" evidence="10">
    <location>
        <begin position="31"/>
        <end position="55"/>
    </location>
</feature>
<evidence type="ECO:0000256" key="10">
    <source>
        <dbReference type="RuleBase" id="RU363047"/>
    </source>
</evidence>
<dbReference type="GO" id="GO:0004984">
    <property type="term" value="F:olfactory receptor activity"/>
    <property type="evidence" value="ECO:0007669"/>
    <property type="project" value="InterPro"/>
</dbReference>
<dbReference type="eggNOG" id="ENOG502SK1M">
    <property type="taxonomic scope" value="Eukaryota"/>
</dbReference>
<dbReference type="GO" id="GO:0004930">
    <property type="term" value="F:G protein-coupled receptor activity"/>
    <property type="evidence" value="ECO:0007669"/>
    <property type="project" value="UniProtKB-KW"/>
</dbReference>
<keyword evidence="2 10" id="KW-1003">Cell membrane</keyword>
<evidence type="ECO:0000256" key="4">
    <source>
        <dbReference type="ARBA" id="ARBA00022692"/>
    </source>
</evidence>
<dbReference type="CDD" id="cd15225">
    <property type="entry name" value="7tmA_OR10A-like"/>
    <property type="match status" value="1"/>
</dbReference>
<dbReference type="EMBL" id="AGCU01076849">
    <property type="status" value="NOT_ANNOTATED_CDS"/>
    <property type="molecule type" value="Genomic_DNA"/>
</dbReference>
<comment type="subcellular location">
    <subcellularLocation>
        <location evidence="1 10">Cell membrane</location>
        <topology evidence="1 10">Multi-pass membrane protein</topology>
    </subcellularLocation>
</comment>
<keyword evidence="7 10" id="KW-0472">Membrane</keyword>
<dbReference type="PRINTS" id="PR00245">
    <property type="entry name" value="OLFACTORYR"/>
</dbReference>
<protein>
    <recommendedName>
        <fullName evidence="10">Olfactory receptor</fullName>
    </recommendedName>
</protein>
<dbReference type="Proteomes" id="UP000007267">
    <property type="component" value="Unassembled WGS sequence"/>
</dbReference>
<dbReference type="HOGENOM" id="CLU_012526_0_1_1"/>
<evidence type="ECO:0000259" key="11">
    <source>
        <dbReference type="PROSITE" id="PS50262"/>
    </source>
</evidence>
<dbReference type="SUPFAM" id="SSF81321">
    <property type="entry name" value="Family A G protein-coupled receptor-like"/>
    <property type="match status" value="1"/>
</dbReference>
<keyword evidence="9" id="KW-0297">G-protein coupled receptor</keyword>
<feature type="transmembrane region" description="Helical" evidence="10">
    <location>
        <begin position="197"/>
        <end position="216"/>
    </location>
</feature>
<evidence type="ECO:0000256" key="3">
    <source>
        <dbReference type="ARBA" id="ARBA00022606"/>
    </source>
</evidence>
<proteinExistence type="inferred from homology"/>
<comment type="similarity">
    <text evidence="9">Belongs to the G-protein coupled receptor 1 family.</text>
</comment>
<reference evidence="12" key="4">
    <citation type="submission" date="2025-09" db="UniProtKB">
        <authorList>
            <consortium name="Ensembl"/>
        </authorList>
    </citation>
    <scope>IDENTIFICATION</scope>
</reference>
<feature type="transmembrane region" description="Helical" evidence="10">
    <location>
        <begin position="67"/>
        <end position="93"/>
    </location>
</feature>
<keyword evidence="9" id="KW-0675">Receptor</keyword>
<feature type="transmembrane region" description="Helical" evidence="10">
    <location>
        <begin position="269"/>
        <end position="289"/>
    </location>
</feature>
<evidence type="ECO:0000256" key="2">
    <source>
        <dbReference type="ARBA" id="ARBA00022475"/>
    </source>
</evidence>
<dbReference type="PROSITE" id="PS00237">
    <property type="entry name" value="G_PROTEIN_RECEP_F1_1"/>
    <property type="match status" value="1"/>
</dbReference>